<comment type="similarity">
    <text evidence="1">Belongs to the bacilliredoxin family.</text>
</comment>
<reference evidence="3" key="1">
    <citation type="submission" date="2016-11" db="EMBL/GenBank/DDBJ databases">
        <authorList>
            <person name="Varghese N."/>
            <person name="Submissions S."/>
        </authorList>
    </citation>
    <scope>NUCLEOTIDE SEQUENCE [LARGE SCALE GENOMIC DNA]</scope>
    <source>
        <strain evidence="3">DSM 22212</strain>
    </source>
</reference>
<organism evidence="2 3">
    <name type="scientific">Rhodothermus profundi</name>
    <dbReference type="NCBI Taxonomy" id="633813"/>
    <lineage>
        <taxon>Bacteria</taxon>
        <taxon>Pseudomonadati</taxon>
        <taxon>Rhodothermota</taxon>
        <taxon>Rhodothermia</taxon>
        <taxon>Rhodothermales</taxon>
        <taxon>Rhodothermaceae</taxon>
        <taxon>Rhodothermus</taxon>
    </lineage>
</organism>
<name>A0A1M6XGZ4_9BACT</name>
<dbReference type="Gene3D" id="3.40.30.10">
    <property type="entry name" value="Glutaredoxin"/>
    <property type="match status" value="1"/>
</dbReference>
<dbReference type="Pfam" id="PF06491">
    <property type="entry name" value="Disulph_isomer"/>
    <property type="match status" value="1"/>
</dbReference>
<protein>
    <submittedName>
        <fullName evidence="2">Putative bacilliredoxin, YphP/YqiW family</fullName>
    </submittedName>
</protein>
<gene>
    <name evidence="2" type="ORF">SAMN04488087_2601</name>
</gene>
<dbReference type="EMBL" id="FRAU01000011">
    <property type="protein sequence ID" value="SHL05237.1"/>
    <property type="molecule type" value="Genomic_DNA"/>
</dbReference>
<dbReference type="PANTHER" id="PTHR40052">
    <property type="entry name" value="UPF0403 PROTEIN YQIW-RELATED"/>
    <property type="match status" value="1"/>
</dbReference>
<evidence type="ECO:0000313" key="2">
    <source>
        <dbReference type="EMBL" id="SHL05237.1"/>
    </source>
</evidence>
<dbReference type="OrthoDB" id="9793981at2"/>
<dbReference type="STRING" id="633813.SAMN04488087_2601"/>
<evidence type="ECO:0000256" key="1">
    <source>
        <dbReference type="ARBA" id="ARBA00038305"/>
    </source>
</evidence>
<dbReference type="NCBIfam" id="TIGR04191">
    <property type="entry name" value="YphP_YqiW"/>
    <property type="match status" value="1"/>
</dbReference>
<proteinExistence type="inferred from homology"/>
<dbReference type="RefSeq" id="WP_072716406.1">
    <property type="nucleotide sequence ID" value="NZ_FRAU01000011.1"/>
</dbReference>
<keyword evidence="3" id="KW-1185">Reference proteome</keyword>
<evidence type="ECO:0000313" key="3">
    <source>
        <dbReference type="Proteomes" id="UP000185812"/>
    </source>
</evidence>
<accession>A0A1M6XGZ4</accession>
<dbReference type="AlphaFoldDB" id="A0A1M6XGZ4"/>
<dbReference type="PANTHER" id="PTHR40052:SF2">
    <property type="entry name" value="BACILLIREDOXIN BRXA"/>
    <property type="match status" value="1"/>
</dbReference>
<dbReference type="Proteomes" id="UP000185812">
    <property type="component" value="Unassembled WGS sequence"/>
</dbReference>
<sequence>MPYPEELVQPMREELTRLGVEELRDAAAVDAAFEAAKEGTLLLVINSVCGCAAANARPAVAMALQAPVTKPDRWVTVFAGQDLEATAQARKYLAGIPPSSPFIALFKRGEPVYVLERRHIEGRSASAIAADLVQAFEKYCGTDVMPEEGPEMPEIDTYGASPLPPTFRSIL</sequence>
<dbReference type="InterPro" id="IPR009474">
    <property type="entry name" value="BrxB/BrxA"/>
</dbReference>